<evidence type="ECO:0000256" key="1">
    <source>
        <dbReference type="SAM" id="Phobius"/>
    </source>
</evidence>
<feature type="transmembrane region" description="Helical" evidence="1">
    <location>
        <begin position="261"/>
        <end position="283"/>
    </location>
</feature>
<reference evidence="2 3" key="1">
    <citation type="submission" date="2012-10" db="EMBL/GenBank/DDBJ databases">
        <title>Draft Genome Sequence of Paenibacillus popilliae ATCC 14706T.</title>
        <authorList>
            <person name="Iiyama K."/>
            <person name="Mori K."/>
            <person name="Mon H."/>
            <person name="Chieda Y."/>
            <person name="Lee J.M."/>
            <person name="Kusakabe T."/>
            <person name="Tashiro K."/>
            <person name="Asano S."/>
            <person name="Yasunaga-Aoki C."/>
            <person name="Shimizu S."/>
        </authorList>
    </citation>
    <scope>NUCLEOTIDE SEQUENCE [LARGE SCALE GENOMIC DNA]</scope>
    <source>
        <strain evidence="2 3">ATCC 14706</strain>
    </source>
</reference>
<feature type="transmembrane region" description="Helical" evidence="1">
    <location>
        <begin position="389"/>
        <end position="410"/>
    </location>
</feature>
<keyword evidence="3" id="KW-1185">Reference proteome</keyword>
<keyword evidence="1" id="KW-0812">Transmembrane</keyword>
<comment type="caution">
    <text evidence="2">The sequence shown here is derived from an EMBL/GenBank/DDBJ whole genome shotgun (WGS) entry which is preliminary data.</text>
</comment>
<proteinExistence type="predicted"/>
<evidence type="ECO:0000313" key="2">
    <source>
        <dbReference type="EMBL" id="GAC40711.1"/>
    </source>
</evidence>
<feature type="transmembrane region" description="Helical" evidence="1">
    <location>
        <begin position="95"/>
        <end position="115"/>
    </location>
</feature>
<protein>
    <submittedName>
        <fullName evidence="2">GTPase SAR1</fullName>
    </submittedName>
</protein>
<dbReference type="OrthoDB" id="2662505at2"/>
<gene>
    <name evidence="2" type="ORF">PPOP_0038</name>
</gene>
<accession>M9LKV0</accession>
<dbReference type="AlphaFoldDB" id="M9LKV0"/>
<name>M9LKV0_PAEPP</name>
<dbReference type="EMBL" id="BALG01000002">
    <property type="protein sequence ID" value="GAC40711.1"/>
    <property type="molecule type" value="Genomic_DNA"/>
</dbReference>
<feature type="transmembrane region" description="Helical" evidence="1">
    <location>
        <begin position="6"/>
        <end position="24"/>
    </location>
</feature>
<evidence type="ECO:0000313" key="3">
    <source>
        <dbReference type="Proteomes" id="UP000029453"/>
    </source>
</evidence>
<keyword evidence="1" id="KW-1133">Transmembrane helix</keyword>
<dbReference type="Proteomes" id="UP000029453">
    <property type="component" value="Unassembled WGS sequence"/>
</dbReference>
<feature type="transmembrane region" description="Helical" evidence="1">
    <location>
        <begin position="635"/>
        <end position="655"/>
    </location>
</feature>
<organism evidence="2 3">
    <name type="scientific">Paenibacillus popilliae ATCC 14706</name>
    <dbReference type="NCBI Taxonomy" id="1212764"/>
    <lineage>
        <taxon>Bacteria</taxon>
        <taxon>Bacillati</taxon>
        <taxon>Bacillota</taxon>
        <taxon>Bacilli</taxon>
        <taxon>Bacillales</taxon>
        <taxon>Paenibacillaceae</taxon>
        <taxon>Paenibacillus</taxon>
    </lineage>
</organism>
<feature type="transmembrane region" description="Helical" evidence="1">
    <location>
        <begin position="485"/>
        <end position="508"/>
    </location>
</feature>
<feature type="transmembrane region" description="Helical" evidence="1">
    <location>
        <begin position="121"/>
        <end position="140"/>
    </location>
</feature>
<keyword evidence="1" id="KW-0472">Membrane</keyword>
<feature type="transmembrane region" description="Helical" evidence="1">
    <location>
        <begin position="303"/>
        <end position="321"/>
    </location>
</feature>
<dbReference type="RefSeq" id="WP_006283926.1">
    <property type="nucleotide sequence ID" value="NZ_BALG01000002.1"/>
</dbReference>
<sequence length="671" mass="76625">MPVSTVLMALASVSAAVGILLWRISRGLEAGQAHLFPRQSESWGGYIKAAWHAGLQRFYVIAGKTPLLKGRSHAIRRRLSPFYSYDAWLLRQKTAAVLLGSAATAALAAIVFLLFEQDVLSWLMLVLVLSVVEGLYRDVAVQRAEHKLMKLGAEAFASVRQAYHRHRMVDAAIAEAADGSHPMLEPHMKRMLDMMDEHEPEAALAAYEEAAPNRYFKLFAGLSRFVVEYGDPPQRQGSSYLQGISMLIREMHLELTMRSRLDYLLSGLQAIAVAPVLFANPLARWAKAYFPLMDQFYESKLGWLLQLAVFITVFICHRLLLQLHWQAGRGAEAVVRRTWEHRLWTRPAVKRLVHRLMARTPAAVIRRIQRLLREGNDDMPVDQFNARRWALAVVVLCCGVCLLFLLQSIASSGAWNQLQRQMTALGLEMPPIPGSSAGQPSQEALETWRGQLLAHPSVSSERKSKQLAIYFAHYTDRLQGSRIQWWEVVLVLAASLAAYACPVVLLHLRIRLQHIDMRTEISQFQTLTLLLRAFDRMTAEQIVGWMGRSSIYFKRPLHACLMNWESGAEEALQQLKRDAPYPDFVRFVEKIELAFDLIPLHQAFDDVEQDWLYEQEMIKQHYEKSIDAKAVWGKWFGFAPMYALVFLYLVIPLVWMSGEQMRTSFEQIRQL</sequence>